<sequence length="157" mass="18233">MKKCSHKSIHLEYEGVIREKERKFIRKKFKGIFMAKVEFDSLYIETIRTSLPDKEVQLVVFNGKVTNSNSFEISRKIHFIFEEEIYNIILDLSNLEYINSVGVATILTLIKTVDQHSGKIVIGGLNHFLENVIRLMELPKKVQIYHSIEEAKKAFSS</sequence>
<accession>M6W558</accession>
<comment type="caution">
    <text evidence="2">The sequence shown here is derived from an EMBL/GenBank/DDBJ whole genome shotgun (WGS) entry which is preliminary data.</text>
</comment>
<gene>
    <name evidence="2" type="ORF">LEP1GSC133_0621</name>
</gene>
<dbReference type="EMBL" id="AKWF02000138">
    <property type="protein sequence ID" value="EMO60354.1"/>
    <property type="molecule type" value="Genomic_DNA"/>
</dbReference>
<dbReference type="GO" id="GO:0043856">
    <property type="term" value="F:anti-sigma factor antagonist activity"/>
    <property type="evidence" value="ECO:0007669"/>
    <property type="project" value="TreeGrafter"/>
</dbReference>
<reference evidence="2 3" key="1">
    <citation type="submission" date="2013-01" db="EMBL/GenBank/DDBJ databases">
        <authorList>
            <person name="Harkins D.M."/>
            <person name="Durkin A.S."/>
            <person name="Brinkac L.M."/>
            <person name="Haft D.H."/>
            <person name="Selengut J.D."/>
            <person name="Sanka R."/>
            <person name="DePew J."/>
            <person name="Purushe J."/>
            <person name="Picardeau M."/>
            <person name="Werts C."/>
            <person name="Goarant C."/>
            <person name="Vinetz J.M."/>
            <person name="Sutton G.G."/>
            <person name="Nierman W.C."/>
            <person name="Fouts D.E."/>
        </authorList>
    </citation>
    <scope>NUCLEOTIDE SEQUENCE [LARGE SCALE GENOMIC DNA]</scope>
    <source>
        <strain evidence="2 3">200901868</strain>
    </source>
</reference>
<dbReference type="STRING" id="1192866.LEP1GSC133_0621"/>
<dbReference type="InterPro" id="IPR036513">
    <property type="entry name" value="STAS_dom_sf"/>
</dbReference>
<dbReference type="AlphaFoldDB" id="M6W558"/>
<evidence type="ECO:0000313" key="3">
    <source>
        <dbReference type="Proteomes" id="UP000012159"/>
    </source>
</evidence>
<dbReference type="InterPro" id="IPR002645">
    <property type="entry name" value="STAS_dom"/>
</dbReference>
<evidence type="ECO:0000259" key="1">
    <source>
        <dbReference type="PROSITE" id="PS50801"/>
    </source>
</evidence>
<proteinExistence type="predicted"/>
<dbReference type="PANTHER" id="PTHR33495">
    <property type="entry name" value="ANTI-SIGMA FACTOR ANTAGONIST TM_1081-RELATED-RELATED"/>
    <property type="match status" value="1"/>
</dbReference>
<dbReference type="FunFam" id="3.30.750.24:FF:000019">
    <property type="entry name" value="STAS domain protein"/>
    <property type="match status" value="1"/>
</dbReference>
<dbReference type="Pfam" id="PF01740">
    <property type="entry name" value="STAS"/>
    <property type="match status" value="1"/>
</dbReference>
<protein>
    <submittedName>
        <fullName evidence="2">STAS domain protein</fullName>
    </submittedName>
</protein>
<feature type="domain" description="STAS" evidence="1">
    <location>
        <begin position="56"/>
        <end position="155"/>
    </location>
</feature>
<dbReference type="Proteomes" id="UP000012159">
    <property type="component" value="Unassembled WGS sequence"/>
</dbReference>
<dbReference type="PANTHER" id="PTHR33495:SF6">
    <property type="entry name" value="ANTI-SIGMA FACTOR ANTAGONIST"/>
    <property type="match status" value="1"/>
</dbReference>
<dbReference type="CDD" id="cd07043">
    <property type="entry name" value="STAS_anti-anti-sigma_factors"/>
    <property type="match status" value="1"/>
</dbReference>
<dbReference type="SUPFAM" id="SSF52091">
    <property type="entry name" value="SpoIIaa-like"/>
    <property type="match status" value="1"/>
</dbReference>
<name>M6W558_LEPBO</name>
<organism evidence="2 3">
    <name type="scientific">Leptospira borgpetersenii serovar Pomona str. 200901868</name>
    <dbReference type="NCBI Taxonomy" id="1192866"/>
    <lineage>
        <taxon>Bacteria</taxon>
        <taxon>Pseudomonadati</taxon>
        <taxon>Spirochaetota</taxon>
        <taxon>Spirochaetia</taxon>
        <taxon>Leptospirales</taxon>
        <taxon>Leptospiraceae</taxon>
        <taxon>Leptospira</taxon>
    </lineage>
</organism>
<evidence type="ECO:0000313" key="2">
    <source>
        <dbReference type="EMBL" id="EMO60354.1"/>
    </source>
</evidence>
<dbReference type="PROSITE" id="PS50801">
    <property type="entry name" value="STAS"/>
    <property type="match status" value="1"/>
</dbReference>
<dbReference type="Gene3D" id="3.30.750.24">
    <property type="entry name" value="STAS domain"/>
    <property type="match status" value="1"/>
</dbReference>